<proteinExistence type="predicted"/>
<evidence type="ECO:0000313" key="1">
    <source>
        <dbReference type="EMBL" id="KAK3779046.1"/>
    </source>
</evidence>
<dbReference type="GO" id="GO:0034451">
    <property type="term" value="C:centriolar satellite"/>
    <property type="evidence" value="ECO:0007669"/>
    <property type="project" value="TreeGrafter"/>
</dbReference>
<dbReference type="GO" id="GO:0036159">
    <property type="term" value="P:inner dynein arm assembly"/>
    <property type="evidence" value="ECO:0007669"/>
    <property type="project" value="TreeGrafter"/>
</dbReference>
<dbReference type="GO" id="GO:0005737">
    <property type="term" value="C:cytoplasm"/>
    <property type="evidence" value="ECO:0007669"/>
    <property type="project" value="TreeGrafter"/>
</dbReference>
<keyword evidence="2" id="KW-1185">Reference proteome</keyword>
<organism evidence="1 2">
    <name type="scientific">Elysia crispata</name>
    <name type="common">lettuce slug</name>
    <dbReference type="NCBI Taxonomy" id="231223"/>
    <lineage>
        <taxon>Eukaryota</taxon>
        <taxon>Metazoa</taxon>
        <taxon>Spiralia</taxon>
        <taxon>Lophotrochozoa</taxon>
        <taxon>Mollusca</taxon>
        <taxon>Gastropoda</taxon>
        <taxon>Heterobranchia</taxon>
        <taxon>Euthyneura</taxon>
        <taxon>Panpulmonata</taxon>
        <taxon>Sacoglossa</taxon>
        <taxon>Placobranchoidea</taxon>
        <taxon>Plakobranchidae</taxon>
        <taxon>Elysia</taxon>
    </lineage>
</organism>
<dbReference type="GO" id="GO:0044458">
    <property type="term" value="P:motile cilium assembly"/>
    <property type="evidence" value="ECO:0007669"/>
    <property type="project" value="TreeGrafter"/>
</dbReference>
<protein>
    <submittedName>
        <fullName evidence="1">Uncharacterized protein</fullName>
    </submittedName>
</protein>
<dbReference type="PANTHER" id="PTHR13244:SF7">
    <property type="entry name" value="ZINC FINGER MYND DOMAIN-CONTAINING PROTEIN 10"/>
    <property type="match status" value="1"/>
</dbReference>
<comment type="caution">
    <text evidence="1">The sequence shown here is derived from an EMBL/GenBank/DDBJ whole genome shotgun (WGS) entry which is preliminary data.</text>
</comment>
<feature type="non-terminal residue" evidence="1">
    <location>
        <position position="1"/>
    </location>
</feature>
<evidence type="ECO:0000313" key="2">
    <source>
        <dbReference type="Proteomes" id="UP001283361"/>
    </source>
</evidence>
<reference evidence="1" key="1">
    <citation type="journal article" date="2023" name="G3 (Bethesda)">
        <title>A reference genome for the long-term kleptoplast-retaining sea slug Elysia crispata morphotype clarki.</title>
        <authorList>
            <person name="Eastman K.E."/>
            <person name="Pendleton A.L."/>
            <person name="Shaikh M.A."/>
            <person name="Suttiyut T."/>
            <person name="Ogas R."/>
            <person name="Tomko P."/>
            <person name="Gavelis G."/>
            <person name="Widhalm J.R."/>
            <person name="Wisecaver J.H."/>
        </authorList>
    </citation>
    <scope>NUCLEOTIDE SEQUENCE</scope>
    <source>
        <strain evidence="1">ECLA1</strain>
    </source>
</reference>
<dbReference type="EMBL" id="JAWDGP010002888">
    <property type="protein sequence ID" value="KAK3779046.1"/>
    <property type="molecule type" value="Genomic_DNA"/>
</dbReference>
<gene>
    <name evidence="1" type="ORF">RRG08_017698</name>
</gene>
<name>A0AAE1A1R2_9GAST</name>
<dbReference type="InterPro" id="IPR052298">
    <property type="entry name" value="ZMYND10"/>
</dbReference>
<dbReference type="AlphaFoldDB" id="A0AAE1A1R2"/>
<sequence length="204" mass="23829">MTTQGHVLLSVEAEAYVEHLEEYSLPDIGSSRWFQQHEHLEKLNMQAVVNAAAKEDEFVKDFFISHDKITLLIKDLLMTEIWKQHIFPELIDMEFKPKTTFPLYMVLYHEATVVNLLETMMFYKETCEVADDSVLDLVDYCYRKLCFLAAKGNDDENEDFLPESGDVTKKNDVSNMEEKYTKFIEGKWQEVSFEDSLKLTKTEG</sequence>
<dbReference type="GO" id="GO:0036158">
    <property type="term" value="P:outer dynein arm assembly"/>
    <property type="evidence" value="ECO:0007669"/>
    <property type="project" value="TreeGrafter"/>
</dbReference>
<accession>A0AAE1A1R2</accession>
<dbReference type="PANTHER" id="PTHR13244">
    <property type="entry name" value="ZINC FINGER MYND DOMAIN CONTAINING PROTEIN 10"/>
    <property type="match status" value="1"/>
</dbReference>
<dbReference type="Proteomes" id="UP001283361">
    <property type="component" value="Unassembled WGS sequence"/>
</dbReference>